<organism evidence="1 2">
    <name type="scientific">Massilia atriviolacea</name>
    <dbReference type="NCBI Taxonomy" id="2495579"/>
    <lineage>
        <taxon>Bacteria</taxon>
        <taxon>Pseudomonadati</taxon>
        <taxon>Pseudomonadota</taxon>
        <taxon>Betaproteobacteria</taxon>
        <taxon>Burkholderiales</taxon>
        <taxon>Oxalobacteraceae</taxon>
        <taxon>Telluria group</taxon>
        <taxon>Massilia</taxon>
    </lineage>
</organism>
<proteinExistence type="predicted"/>
<dbReference type="EMBL" id="RXLQ01000024">
    <property type="protein sequence ID" value="RSZ55562.1"/>
    <property type="molecule type" value="Genomic_DNA"/>
</dbReference>
<dbReference type="Proteomes" id="UP000278085">
    <property type="component" value="Unassembled WGS sequence"/>
</dbReference>
<name>A0A430HDH5_9BURK</name>
<dbReference type="RefSeq" id="WP_126077479.1">
    <property type="nucleotide sequence ID" value="NZ_CP051166.1"/>
</dbReference>
<keyword evidence="2" id="KW-1185">Reference proteome</keyword>
<protein>
    <submittedName>
        <fullName evidence="1">Uncharacterized protein</fullName>
    </submittedName>
</protein>
<reference evidence="1 2" key="1">
    <citation type="submission" date="2018-12" db="EMBL/GenBank/DDBJ databases">
        <authorList>
            <person name="Yang E."/>
        </authorList>
    </citation>
    <scope>NUCLEOTIDE SEQUENCE [LARGE SCALE GENOMIC DNA]</scope>
    <source>
        <strain evidence="1 2">SOD</strain>
    </source>
</reference>
<dbReference type="OrthoDB" id="8780851at2"/>
<evidence type="ECO:0000313" key="1">
    <source>
        <dbReference type="EMBL" id="RSZ55562.1"/>
    </source>
</evidence>
<evidence type="ECO:0000313" key="2">
    <source>
        <dbReference type="Proteomes" id="UP000278085"/>
    </source>
</evidence>
<sequence>MPDMREIVTHPGLALEGATLGELLRQLEAGYDIRVVPDTDAPRYFRYHNPAASATFYLVDVHIERDGRQICPKQELGFALLPSDRVTAGMLIC</sequence>
<dbReference type="AlphaFoldDB" id="A0A430HDH5"/>
<comment type="caution">
    <text evidence="1">The sequence shown here is derived from an EMBL/GenBank/DDBJ whole genome shotgun (WGS) entry which is preliminary data.</text>
</comment>
<gene>
    <name evidence="1" type="ORF">EJB06_28825</name>
</gene>
<accession>A0A430HDH5</accession>